<keyword evidence="2" id="KW-1185">Reference proteome</keyword>
<name>A0A2R5GU21_9STRA</name>
<accession>A0A2R5GU21</accession>
<evidence type="ECO:0000313" key="1">
    <source>
        <dbReference type="EMBL" id="GBG34362.1"/>
    </source>
</evidence>
<evidence type="ECO:0000313" key="2">
    <source>
        <dbReference type="Proteomes" id="UP000241890"/>
    </source>
</evidence>
<dbReference type="InParanoid" id="A0A2R5GU21"/>
<dbReference type="AlphaFoldDB" id="A0A2R5GU21"/>
<organism evidence="1 2">
    <name type="scientific">Hondaea fermentalgiana</name>
    <dbReference type="NCBI Taxonomy" id="2315210"/>
    <lineage>
        <taxon>Eukaryota</taxon>
        <taxon>Sar</taxon>
        <taxon>Stramenopiles</taxon>
        <taxon>Bigyra</taxon>
        <taxon>Labyrinthulomycetes</taxon>
        <taxon>Thraustochytrida</taxon>
        <taxon>Thraustochytriidae</taxon>
        <taxon>Hondaea</taxon>
    </lineage>
</organism>
<dbReference type="EMBL" id="BEYU01000189">
    <property type="protein sequence ID" value="GBG34362.1"/>
    <property type="molecule type" value="Genomic_DNA"/>
</dbReference>
<proteinExistence type="predicted"/>
<gene>
    <name evidence="1" type="ORF">FCC1311_105852</name>
</gene>
<dbReference type="Proteomes" id="UP000241890">
    <property type="component" value="Unassembled WGS sequence"/>
</dbReference>
<comment type="caution">
    <text evidence="1">The sequence shown here is derived from an EMBL/GenBank/DDBJ whole genome shotgun (WGS) entry which is preliminary data.</text>
</comment>
<sequence length="182" mass="19375">MRCRVEALEFCHLDTAGLARVLVVGAHEFDAEAVADVLQDALPGVSPELSVVSAADLPSAEENDSSLAASAWSAVRAEARRRAALALEALEASEANDNGDQKSSSAVGLRLAVGMFWDLLELDPETQMPIVWVEIVDADSGQRGSACQVGAIRARSAGVPPLHAYLRHEAIELAWEQFVSRA</sequence>
<protein>
    <submittedName>
        <fullName evidence="1">Uncharacterized protein</fullName>
    </submittedName>
</protein>
<reference evidence="1 2" key="1">
    <citation type="submission" date="2017-12" db="EMBL/GenBank/DDBJ databases">
        <title>Sequencing, de novo assembly and annotation of complete genome of a new Thraustochytrid species, strain FCC1311.</title>
        <authorList>
            <person name="Sedici K."/>
            <person name="Godart F."/>
            <person name="Aiese Cigliano R."/>
            <person name="Sanseverino W."/>
            <person name="Barakat M."/>
            <person name="Ortet P."/>
            <person name="Marechal E."/>
            <person name="Cagnac O."/>
            <person name="Amato A."/>
        </authorList>
    </citation>
    <scope>NUCLEOTIDE SEQUENCE [LARGE SCALE GENOMIC DNA]</scope>
</reference>